<dbReference type="CDD" id="cd00833">
    <property type="entry name" value="PKS"/>
    <property type="match status" value="1"/>
</dbReference>
<dbReference type="Gene3D" id="3.40.366.10">
    <property type="entry name" value="Malonyl-Coenzyme A Acyl Carrier Protein, domain 2"/>
    <property type="match status" value="1"/>
</dbReference>
<organism evidence="6">
    <name type="scientific">Ophiocordyceps irangiensis</name>
    <dbReference type="NCBI Taxonomy" id="153661"/>
    <lineage>
        <taxon>Eukaryota</taxon>
        <taxon>Fungi</taxon>
        <taxon>Dikarya</taxon>
        <taxon>Ascomycota</taxon>
        <taxon>Pezizomycotina</taxon>
        <taxon>Sordariomycetes</taxon>
        <taxon>Hypocreomycetidae</taxon>
        <taxon>Hypocreales</taxon>
        <taxon>Ophiocordycipitaceae</taxon>
        <taxon>Ophiocordyceps</taxon>
    </lineage>
</organism>
<sequence>MRDGTGTQVGDPLEATAVANVFGGHPRGTYIGSVKPSVGHSEGASGITSLMKAVLALENNMIPPNIKFLNPNPKIPFEEGKLVVPVDAVPWPKDRPARISINSFGIGGANAHVIVESAASWGFPIRSTTEHCPPETAWPYLIVLSANTSEALRLRVQHLNDYVTSRPGCLRAVAHTLGRRRDHMAHRAFCLAKDGAKSLDFEAVSRAMTTVPKVVFVFTGQGAQW</sequence>
<dbReference type="GO" id="GO:0006633">
    <property type="term" value="P:fatty acid biosynthetic process"/>
    <property type="evidence" value="ECO:0007669"/>
    <property type="project" value="TreeGrafter"/>
</dbReference>
<evidence type="ECO:0000256" key="4">
    <source>
        <dbReference type="ARBA" id="ARBA00023268"/>
    </source>
</evidence>
<dbReference type="GO" id="GO:0044550">
    <property type="term" value="P:secondary metabolite biosynthetic process"/>
    <property type="evidence" value="ECO:0007669"/>
    <property type="project" value="TreeGrafter"/>
</dbReference>
<dbReference type="InterPro" id="IPR020841">
    <property type="entry name" value="PKS_Beta-ketoAc_synthase_dom"/>
</dbReference>
<dbReference type="PANTHER" id="PTHR43775:SF49">
    <property type="entry name" value="SYNTHASE, PUTATIVE (JCVI)-RELATED"/>
    <property type="match status" value="1"/>
</dbReference>
<dbReference type="PANTHER" id="PTHR43775">
    <property type="entry name" value="FATTY ACID SYNTHASE"/>
    <property type="match status" value="1"/>
</dbReference>
<dbReference type="Pfam" id="PF02801">
    <property type="entry name" value="Ketoacyl-synt_C"/>
    <property type="match status" value="1"/>
</dbReference>
<name>C5H9F9_9HYPO</name>
<reference evidence="6" key="2">
    <citation type="journal article" date="2009" name="Appl. Environ. Microbiol.">
        <title>Insect-specific polyketide synthases (PKSs), potential PKS-nonribosomal peptide synthetase hybrids, and novel PKS clades in tropical fungi.</title>
        <authorList>
            <person name="Amnuaykanjanasin A."/>
            <person name="Phonghanpot S."/>
            <person name="Sengpanich N."/>
            <person name="Cheevadhanarak S."/>
            <person name="Tanticharoen M."/>
        </authorList>
    </citation>
    <scope>NUCLEOTIDE SEQUENCE</scope>
    <source>
        <strain evidence="6">MY1291.4</strain>
    </source>
</reference>
<dbReference type="GO" id="GO:0004312">
    <property type="term" value="F:fatty acid synthase activity"/>
    <property type="evidence" value="ECO:0007669"/>
    <property type="project" value="TreeGrafter"/>
</dbReference>
<evidence type="ECO:0000259" key="5">
    <source>
        <dbReference type="PROSITE" id="PS52004"/>
    </source>
</evidence>
<dbReference type="EMBL" id="FJ267481">
    <property type="protein sequence ID" value="ACR54158.1"/>
    <property type="molecule type" value="Genomic_DNA"/>
</dbReference>
<dbReference type="SUPFAM" id="SSF53901">
    <property type="entry name" value="Thiolase-like"/>
    <property type="match status" value="1"/>
</dbReference>
<feature type="domain" description="Ketosynthase family 3 (KS3)" evidence="5">
    <location>
        <begin position="1"/>
        <end position="117"/>
    </location>
</feature>
<proteinExistence type="predicted"/>
<dbReference type="InterPro" id="IPR050091">
    <property type="entry name" value="PKS_NRPS_Biosynth_Enz"/>
</dbReference>
<accession>C5H9F9</accession>
<protein>
    <submittedName>
        <fullName evidence="6">Polyketide synthase OpiR2_D6</fullName>
    </submittedName>
</protein>
<dbReference type="InterPro" id="IPR001227">
    <property type="entry name" value="Ac_transferase_dom_sf"/>
</dbReference>
<keyword evidence="4" id="KW-0511">Multifunctional enzyme</keyword>
<dbReference type="SMART" id="SM00825">
    <property type="entry name" value="PKS_KS"/>
    <property type="match status" value="1"/>
</dbReference>
<dbReference type="Gene3D" id="3.30.70.3290">
    <property type="match status" value="1"/>
</dbReference>
<keyword evidence="3" id="KW-0808">Transferase</keyword>
<reference evidence="6" key="1">
    <citation type="submission" date="2008-09" db="EMBL/GenBank/DDBJ databases">
        <authorList>
            <person name="Punya J."/>
            <person name="Amnuaykanjanasin A."/>
            <person name="Pinsupa S."/>
        </authorList>
    </citation>
    <scope>NUCLEOTIDE SEQUENCE</scope>
    <source>
        <strain evidence="6">MY1291.4</strain>
    </source>
</reference>
<dbReference type="PROSITE" id="PS52004">
    <property type="entry name" value="KS3_2"/>
    <property type="match status" value="1"/>
</dbReference>
<dbReference type="Pfam" id="PF16197">
    <property type="entry name" value="KAsynt_C_assoc"/>
    <property type="match status" value="1"/>
</dbReference>
<feature type="non-terminal residue" evidence="6">
    <location>
        <position position="1"/>
    </location>
</feature>
<dbReference type="Gene3D" id="3.40.47.10">
    <property type="match status" value="1"/>
</dbReference>
<dbReference type="InterPro" id="IPR032821">
    <property type="entry name" value="PKS_assoc"/>
</dbReference>
<dbReference type="InterPro" id="IPR016039">
    <property type="entry name" value="Thiolase-like"/>
</dbReference>
<dbReference type="InterPro" id="IPR014031">
    <property type="entry name" value="Ketoacyl_synth_C"/>
</dbReference>
<dbReference type="AlphaFoldDB" id="C5H9F9"/>
<keyword evidence="1" id="KW-0596">Phosphopantetheine</keyword>
<evidence type="ECO:0000256" key="1">
    <source>
        <dbReference type="ARBA" id="ARBA00022450"/>
    </source>
</evidence>
<evidence type="ECO:0000313" key="6">
    <source>
        <dbReference type="EMBL" id="ACR54158.1"/>
    </source>
</evidence>
<keyword evidence="2" id="KW-0597">Phosphoprotein</keyword>
<evidence type="ECO:0000256" key="3">
    <source>
        <dbReference type="ARBA" id="ARBA00022679"/>
    </source>
</evidence>
<evidence type="ECO:0000256" key="2">
    <source>
        <dbReference type="ARBA" id="ARBA00022553"/>
    </source>
</evidence>
<feature type="non-terminal residue" evidence="6">
    <location>
        <position position="225"/>
    </location>
</feature>